<sequence>MVQRNEKQGILGINLTRRGWNNVLIYVILAIALLFWKVFPVHEDADTTNAPTAVADESEVKNEAESVLESDAAANATALFPDVAIVELATPVLRLEQSDQGWLYNDQVVADQAGAEHLIERWQTLQVSVTEQQPQGVAKEIMVRLADGRPLIVLALYEQPVPIIQLPGDDTRYRAHQITYSQLTGANLSLPDPN</sequence>
<evidence type="ECO:0008006" key="4">
    <source>
        <dbReference type="Google" id="ProtNLM"/>
    </source>
</evidence>
<organism evidence="2 3">
    <name type="scientific">Pseudidiomarina planktonica</name>
    <dbReference type="NCBI Taxonomy" id="1323738"/>
    <lineage>
        <taxon>Bacteria</taxon>
        <taxon>Pseudomonadati</taxon>
        <taxon>Pseudomonadota</taxon>
        <taxon>Gammaproteobacteria</taxon>
        <taxon>Alteromonadales</taxon>
        <taxon>Idiomarinaceae</taxon>
        <taxon>Pseudidiomarina</taxon>
    </lineage>
</organism>
<keyword evidence="1" id="KW-0812">Transmembrane</keyword>
<keyword evidence="3" id="KW-1185">Reference proteome</keyword>
<accession>A0A1Y6EAP9</accession>
<keyword evidence="1" id="KW-0472">Membrane</keyword>
<feature type="transmembrane region" description="Helical" evidence="1">
    <location>
        <begin position="20"/>
        <end position="39"/>
    </location>
</feature>
<protein>
    <recommendedName>
        <fullName evidence="4">DUF4340 domain-containing protein</fullName>
    </recommendedName>
</protein>
<name>A0A1Y6EAP9_9GAMM</name>
<evidence type="ECO:0000256" key="1">
    <source>
        <dbReference type="SAM" id="Phobius"/>
    </source>
</evidence>
<evidence type="ECO:0000313" key="3">
    <source>
        <dbReference type="Proteomes" id="UP000194450"/>
    </source>
</evidence>
<reference evidence="3" key="1">
    <citation type="submission" date="2017-04" db="EMBL/GenBank/DDBJ databases">
        <authorList>
            <person name="Varghese N."/>
            <person name="Submissions S."/>
        </authorList>
    </citation>
    <scope>NUCLEOTIDE SEQUENCE [LARGE SCALE GENOMIC DNA]</scope>
</reference>
<dbReference type="AlphaFoldDB" id="A0A1Y6EAP9"/>
<proteinExistence type="predicted"/>
<dbReference type="Proteomes" id="UP000194450">
    <property type="component" value="Unassembled WGS sequence"/>
</dbReference>
<gene>
    <name evidence="2" type="ORF">SAMN06297229_0294</name>
</gene>
<evidence type="ECO:0000313" key="2">
    <source>
        <dbReference type="EMBL" id="SMQ59635.1"/>
    </source>
</evidence>
<keyword evidence="1" id="KW-1133">Transmembrane helix</keyword>
<dbReference type="EMBL" id="FXWH01000001">
    <property type="protein sequence ID" value="SMQ59635.1"/>
    <property type="molecule type" value="Genomic_DNA"/>
</dbReference>
<dbReference type="RefSeq" id="WP_086433486.1">
    <property type="nucleotide sequence ID" value="NZ_FXWH01000001.1"/>
</dbReference>